<sequence>MVSSGNYHVRMHRSVISIAYRLLDALGIVCGATLAAQFTQLASPQELAVIAATTLLIHLIASEVSGLYRSWRGSRLALELYCLMLNWMYTAPLVLGAGLLTQLNARFSYESKIIWLLLTPLAMGSSRIVFRLVLKSLRKRGFNTRRFAICGLNPLGLELAGNIQSSQELGLEFAGFFDDRPSNRIKESMGRELPSAGTLTRLAEMARRGEVDMIFITFPMRAEKRIRDYLSKLSDTTASVYIVPDFFVFQMLHARWNQINGLPVVSVFETPITGIDGVLKRGFDLLVSTALLVILAVPLAILALLVKWSSPGPVFFRQKRYGLMGEEIRVWKFRSMRVCQDNDDVSQATKDDDRVTPLGRLMRKTSLDELPQLFNVIGGSMSLVGPRPHATAHNEQYRMLIDGYMLRHKVKPGMTGLAQVHGWRGETETLEKMERRIEFDHRYIREWTLWMDLKILVQTALVVFKQENAY</sequence>
<evidence type="ECO:0000256" key="1">
    <source>
        <dbReference type="ARBA" id="ARBA00004141"/>
    </source>
</evidence>
<comment type="subcellular location">
    <subcellularLocation>
        <location evidence="1">Membrane</location>
        <topology evidence="1">Multi-pass membrane protein</topology>
    </subcellularLocation>
</comment>
<dbReference type="PANTHER" id="PTHR30576:SF0">
    <property type="entry name" value="UNDECAPRENYL-PHOSPHATE N-ACETYLGALACTOSAMINYL 1-PHOSPHATE TRANSFERASE-RELATED"/>
    <property type="match status" value="1"/>
</dbReference>
<dbReference type="NCBIfam" id="TIGR03025">
    <property type="entry name" value="EPS_sugtrans"/>
    <property type="match status" value="1"/>
</dbReference>
<evidence type="ECO:0000256" key="3">
    <source>
        <dbReference type="ARBA" id="ARBA00022679"/>
    </source>
</evidence>
<feature type="transmembrane region" description="Helical" evidence="7">
    <location>
        <begin position="80"/>
        <end position="101"/>
    </location>
</feature>
<dbReference type="GO" id="GO:0089702">
    <property type="term" value="F:undecaprenyl-phosphate glucose phosphotransferase activity"/>
    <property type="evidence" value="ECO:0007669"/>
    <property type="project" value="UniProtKB-EC"/>
</dbReference>
<keyword evidence="6 7" id="KW-0472">Membrane</keyword>
<dbReference type="SUPFAM" id="SSF51735">
    <property type="entry name" value="NAD(P)-binding Rossmann-fold domains"/>
    <property type="match status" value="1"/>
</dbReference>
<feature type="transmembrane region" description="Helical" evidence="7">
    <location>
        <begin position="113"/>
        <end position="134"/>
    </location>
</feature>
<dbReference type="EC" id="2.7.8.31" evidence="9"/>
<feature type="transmembrane region" description="Helical" evidence="7">
    <location>
        <begin position="47"/>
        <end position="68"/>
    </location>
</feature>
<feature type="domain" description="Bacterial sugar transferase" evidence="8">
    <location>
        <begin position="280"/>
        <end position="465"/>
    </location>
</feature>
<dbReference type="InterPro" id="IPR017473">
    <property type="entry name" value="Undecaprenyl-P_gluc_Ptfrase"/>
</dbReference>
<keyword evidence="5 7" id="KW-1133">Transmembrane helix</keyword>
<evidence type="ECO:0000256" key="2">
    <source>
        <dbReference type="ARBA" id="ARBA00006464"/>
    </source>
</evidence>
<evidence type="ECO:0000256" key="7">
    <source>
        <dbReference type="SAM" id="Phobius"/>
    </source>
</evidence>
<dbReference type="PANTHER" id="PTHR30576">
    <property type="entry name" value="COLANIC BIOSYNTHESIS UDP-GLUCOSE LIPID CARRIER TRANSFERASE"/>
    <property type="match status" value="1"/>
</dbReference>
<evidence type="ECO:0000259" key="8">
    <source>
        <dbReference type="Pfam" id="PF02397"/>
    </source>
</evidence>
<dbReference type="NCBIfam" id="TIGR03023">
    <property type="entry name" value="WcaJ_sugtrans"/>
    <property type="match status" value="1"/>
</dbReference>
<organism evidence="9 10">
    <name type="scientific">Bythopirellula polymerisocia</name>
    <dbReference type="NCBI Taxonomy" id="2528003"/>
    <lineage>
        <taxon>Bacteria</taxon>
        <taxon>Pseudomonadati</taxon>
        <taxon>Planctomycetota</taxon>
        <taxon>Planctomycetia</taxon>
        <taxon>Pirellulales</taxon>
        <taxon>Lacipirellulaceae</taxon>
        <taxon>Bythopirellula</taxon>
    </lineage>
</organism>
<dbReference type="InterPro" id="IPR003362">
    <property type="entry name" value="Bact_transf"/>
</dbReference>
<gene>
    <name evidence="9" type="primary">wcaJ_2</name>
    <name evidence="9" type="ORF">Pla144_28620</name>
</gene>
<feature type="transmembrane region" description="Helical" evidence="7">
    <location>
        <begin position="285"/>
        <end position="308"/>
    </location>
</feature>
<keyword evidence="4 7" id="KW-0812">Transmembrane</keyword>
<dbReference type="Gene3D" id="3.40.50.720">
    <property type="entry name" value="NAD(P)-binding Rossmann-like Domain"/>
    <property type="match status" value="1"/>
</dbReference>
<comment type="similarity">
    <text evidence="2">Belongs to the bacterial sugar transferase family.</text>
</comment>
<dbReference type="Proteomes" id="UP000318437">
    <property type="component" value="Unassembled WGS sequence"/>
</dbReference>
<dbReference type="Pfam" id="PF13727">
    <property type="entry name" value="CoA_binding_3"/>
    <property type="match status" value="1"/>
</dbReference>
<reference evidence="9 10" key="1">
    <citation type="submission" date="2019-02" db="EMBL/GenBank/DDBJ databases">
        <title>Deep-cultivation of Planctomycetes and their phenomic and genomic characterization uncovers novel biology.</title>
        <authorList>
            <person name="Wiegand S."/>
            <person name="Jogler M."/>
            <person name="Boedeker C."/>
            <person name="Pinto D."/>
            <person name="Vollmers J."/>
            <person name="Rivas-Marin E."/>
            <person name="Kohn T."/>
            <person name="Peeters S.H."/>
            <person name="Heuer A."/>
            <person name="Rast P."/>
            <person name="Oberbeckmann S."/>
            <person name="Bunk B."/>
            <person name="Jeske O."/>
            <person name="Meyerdierks A."/>
            <person name="Storesund J.E."/>
            <person name="Kallscheuer N."/>
            <person name="Luecker S."/>
            <person name="Lage O.M."/>
            <person name="Pohl T."/>
            <person name="Merkel B.J."/>
            <person name="Hornburger P."/>
            <person name="Mueller R.-W."/>
            <person name="Bruemmer F."/>
            <person name="Labrenz M."/>
            <person name="Spormann A.M."/>
            <person name="Op Den Camp H."/>
            <person name="Overmann J."/>
            <person name="Amann R."/>
            <person name="Jetten M.S.M."/>
            <person name="Mascher T."/>
            <person name="Medema M.H."/>
            <person name="Devos D.P."/>
            <person name="Kaster A.-K."/>
            <person name="Ovreas L."/>
            <person name="Rohde M."/>
            <person name="Galperin M.Y."/>
            <person name="Jogler C."/>
        </authorList>
    </citation>
    <scope>NUCLEOTIDE SEQUENCE [LARGE SCALE GENOMIC DNA]</scope>
    <source>
        <strain evidence="9 10">Pla144</strain>
    </source>
</reference>
<dbReference type="GO" id="GO:0016020">
    <property type="term" value="C:membrane"/>
    <property type="evidence" value="ECO:0007669"/>
    <property type="project" value="UniProtKB-SubCell"/>
</dbReference>
<evidence type="ECO:0000256" key="6">
    <source>
        <dbReference type="ARBA" id="ARBA00023136"/>
    </source>
</evidence>
<evidence type="ECO:0000313" key="10">
    <source>
        <dbReference type="Proteomes" id="UP000318437"/>
    </source>
</evidence>
<evidence type="ECO:0000256" key="5">
    <source>
        <dbReference type="ARBA" id="ARBA00022989"/>
    </source>
</evidence>
<dbReference type="InterPro" id="IPR036291">
    <property type="entry name" value="NAD(P)-bd_dom_sf"/>
</dbReference>
<comment type="caution">
    <text evidence="9">The sequence shown here is derived from an EMBL/GenBank/DDBJ whole genome shotgun (WGS) entry which is preliminary data.</text>
</comment>
<proteinExistence type="inferred from homology"/>
<evidence type="ECO:0000256" key="4">
    <source>
        <dbReference type="ARBA" id="ARBA00022692"/>
    </source>
</evidence>
<evidence type="ECO:0000313" key="9">
    <source>
        <dbReference type="EMBL" id="TWU25653.1"/>
    </source>
</evidence>
<keyword evidence="10" id="KW-1185">Reference proteome</keyword>
<name>A0A5C6CL94_9BACT</name>
<feature type="transmembrane region" description="Helical" evidence="7">
    <location>
        <begin position="21"/>
        <end position="41"/>
    </location>
</feature>
<dbReference type="EMBL" id="SJPS01000004">
    <property type="protein sequence ID" value="TWU25653.1"/>
    <property type="molecule type" value="Genomic_DNA"/>
</dbReference>
<dbReference type="InterPro" id="IPR017475">
    <property type="entry name" value="EPS_sugar_tfrase"/>
</dbReference>
<dbReference type="AlphaFoldDB" id="A0A5C6CL94"/>
<protein>
    <submittedName>
        <fullName evidence="9">UDP-glucose:undecaprenyl-phosphate glucose-1-phosphate transferase</fullName>
        <ecNumber evidence="9">2.7.8.31</ecNumber>
    </submittedName>
</protein>
<dbReference type="Pfam" id="PF02397">
    <property type="entry name" value="Bac_transf"/>
    <property type="match status" value="1"/>
</dbReference>
<accession>A0A5C6CL94</accession>
<keyword evidence="3 9" id="KW-0808">Transferase</keyword>